<comment type="caution">
    <text evidence="1">The sequence shown here is derived from an EMBL/GenBank/DDBJ whole genome shotgun (WGS) entry which is preliminary data.</text>
</comment>
<sequence>MVRVEIQMDSSLDPSDTKFQTIFLNQIREKLPAHTKLTWIKLPDGQIFHKKNEKGGNQMKRKR</sequence>
<accession>A0AAV6FEY0</accession>
<dbReference type="Proteomes" id="UP000823561">
    <property type="component" value="Chromosome 24"/>
</dbReference>
<evidence type="ECO:0000313" key="1">
    <source>
        <dbReference type="EMBL" id="KAG5261210.1"/>
    </source>
</evidence>
<gene>
    <name evidence="1" type="ORF">AALO_G00301270</name>
</gene>
<keyword evidence="2" id="KW-1185">Reference proteome</keyword>
<proteinExistence type="predicted"/>
<evidence type="ECO:0000313" key="2">
    <source>
        <dbReference type="Proteomes" id="UP000823561"/>
    </source>
</evidence>
<name>A0AAV6FEY0_9TELE</name>
<dbReference type="EMBL" id="JADWDJ010000024">
    <property type="protein sequence ID" value="KAG5261210.1"/>
    <property type="molecule type" value="Genomic_DNA"/>
</dbReference>
<organism evidence="1 2">
    <name type="scientific">Alosa alosa</name>
    <name type="common">allis shad</name>
    <dbReference type="NCBI Taxonomy" id="278164"/>
    <lineage>
        <taxon>Eukaryota</taxon>
        <taxon>Metazoa</taxon>
        <taxon>Chordata</taxon>
        <taxon>Craniata</taxon>
        <taxon>Vertebrata</taxon>
        <taxon>Euteleostomi</taxon>
        <taxon>Actinopterygii</taxon>
        <taxon>Neopterygii</taxon>
        <taxon>Teleostei</taxon>
        <taxon>Clupei</taxon>
        <taxon>Clupeiformes</taxon>
        <taxon>Clupeoidei</taxon>
        <taxon>Clupeidae</taxon>
        <taxon>Alosa</taxon>
    </lineage>
</organism>
<reference evidence="1" key="1">
    <citation type="submission" date="2020-10" db="EMBL/GenBank/DDBJ databases">
        <title>Chromosome-scale genome assembly of the Allis shad, Alosa alosa.</title>
        <authorList>
            <person name="Margot Z."/>
            <person name="Christophe K."/>
            <person name="Cabau C."/>
            <person name="Louis A."/>
            <person name="Berthelot C."/>
            <person name="Parey E."/>
            <person name="Roest Crollius H."/>
            <person name="Montfort J."/>
            <person name="Robinson-Rechavi M."/>
            <person name="Bucao C."/>
            <person name="Bouchez O."/>
            <person name="Gislard M."/>
            <person name="Lluch J."/>
            <person name="Milhes M."/>
            <person name="Lampietro C."/>
            <person name="Lopez Roques C."/>
            <person name="Donnadieu C."/>
            <person name="Braasch I."/>
            <person name="Desvignes T."/>
            <person name="Postlethwait J."/>
            <person name="Bobe J."/>
            <person name="Guiguen Y."/>
        </authorList>
    </citation>
    <scope>NUCLEOTIDE SEQUENCE</scope>
    <source>
        <strain evidence="1">M-15738</strain>
        <tissue evidence="1">Blood</tissue>
    </source>
</reference>
<dbReference type="AlphaFoldDB" id="A0AAV6FEY0"/>
<protein>
    <submittedName>
        <fullName evidence="1">Uncharacterized protein</fullName>
    </submittedName>
</protein>